<dbReference type="InterPro" id="IPR032485">
    <property type="entry name" value="LRP1-like_beta_prop"/>
</dbReference>
<evidence type="ECO:0000259" key="1">
    <source>
        <dbReference type="Pfam" id="PF16472"/>
    </source>
</evidence>
<proteinExistence type="predicted"/>
<feature type="domain" description="Prolow-density lipoprotein receptor-related protein 1-like beta-propeller" evidence="1">
    <location>
        <begin position="224"/>
        <end position="524"/>
    </location>
</feature>
<reference evidence="2 3" key="1">
    <citation type="journal article" date="2011" name="J. Bacteriol.">
        <title>Complete genome sequence of the cellulose-degrading bacterium Cellulosilyticum lentocellum.</title>
        <authorList>
            <consortium name="US DOE Joint Genome Institute"/>
            <person name="Miller D.A."/>
            <person name="Suen G."/>
            <person name="Bruce D."/>
            <person name="Copeland A."/>
            <person name="Cheng J.F."/>
            <person name="Detter C."/>
            <person name="Goodwin L.A."/>
            <person name="Han C.S."/>
            <person name="Hauser L.J."/>
            <person name="Land M.L."/>
            <person name="Lapidus A."/>
            <person name="Lucas S."/>
            <person name="Meincke L."/>
            <person name="Pitluck S."/>
            <person name="Tapia R."/>
            <person name="Teshima H."/>
            <person name="Woyke T."/>
            <person name="Fox B.G."/>
            <person name="Angert E.R."/>
            <person name="Currie C.R."/>
        </authorList>
    </citation>
    <scope>NUCLEOTIDE SEQUENCE [LARGE SCALE GENOMIC DNA]</scope>
    <source>
        <strain evidence="3">ATCC 49066 / DSM 5427 / NCIMB 11756 / RHM5</strain>
    </source>
</reference>
<dbReference type="SUPFAM" id="SSF69304">
    <property type="entry name" value="Tricorn protease N-terminal domain"/>
    <property type="match status" value="1"/>
</dbReference>
<name>F2JI15_CELLD</name>
<dbReference type="AlphaFoldDB" id="F2JI15"/>
<dbReference type="EMBL" id="CP002582">
    <property type="protein sequence ID" value="ADZ81959.1"/>
    <property type="molecule type" value="Genomic_DNA"/>
</dbReference>
<evidence type="ECO:0000313" key="3">
    <source>
        <dbReference type="Proteomes" id="UP000008467"/>
    </source>
</evidence>
<keyword evidence="3" id="KW-1185">Reference proteome</keyword>
<dbReference type="eggNOG" id="ENOG5033EI3">
    <property type="taxonomic scope" value="Bacteria"/>
</dbReference>
<sequence length="534" mass="61501">MGRKDFQKGMVAGAKPFEEKFRRQGEAIDRVSRKLNERLDEIDEVTDAILDDLSAMEKKRLYDLNTVVNISELDETEKEFLIALLYTIANMGEQITSYQQQFIRSVKNYLGIMNVQAEVNLASIENIESINSQKAILQTIMEYLFLDYANHDYMDEYEDVFEYFSVNRKGVQEIKDKIDNIYRLAGLQGIAENYGYVPPADTAMGGNGANHKFHYTGPVNKMGNTLHNLSNGGYMARQGEYLFFAEPENDYFLYRSKINGEDKKCICEEEAKSINVVGNAIYYIVANVIYKVDLDGDSRTKVCSLKDIPIAKEKSLPIHRNKESKLFMMVVGSHLFVIVENVTILGLQGVDVYTVDEQSGKVTKCFTCQGVVSADENNIYYFNDYKKFYKYSIATESIEQIAQTSGASCSNEDILFINNKLYYRCYYIEKFLFKDMHYDKIEKNDLSNHIVSDIIPKSSDVAQDIIRYDNLDDTYAYCLYTNQIKRFSPDTPSTKKEVYLSDQGYIENLHVIGDRLFFFEKVNNKTQWQSIKTV</sequence>
<gene>
    <name evidence="2" type="ordered locus">Clole_0206</name>
</gene>
<dbReference type="Pfam" id="PF16472">
    <property type="entry name" value="DUF5050"/>
    <property type="match status" value="1"/>
</dbReference>
<evidence type="ECO:0000313" key="2">
    <source>
        <dbReference type="EMBL" id="ADZ81959.1"/>
    </source>
</evidence>
<dbReference type="STRING" id="642492.Clole_0206"/>
<organism evidence="2 3">
    <name type="scientific">Cellulosilyticum lentocellum (strain ATCC 49066 / DSM 5427 / NCIMB 11756 / RHM5)</name>
    <name type="common">Clostridium lentocellum</name>
    <dbReference type="NCBI Taxonomy" id="642492"/>
    <lineage>
        <taxon>Bacteria</taxon>
        <taxon>Bacillati</taxon>
        <taxon>Bacillota</taxon>
        <taxon>Clostridia</taxon>
        <taxon>Lachnospirales</taxon>
        <taxon>Cellulosilyticaceae</taxon>
        <taxon>Cellulosilyticum</taxon>
    </lineage>
</organism>
<dbReference type="KEGG" id="cle:Clole_0206"/>
<accession>F2JI15</accession>
<protein>
    <recommendedName>
        <fullName evidence="1">Prolow-density lipoprotein receptor-related protein 1-like beta-propeller domain-containing protein</fullName>
    </recommendedName>
</protein>
<dbReference type="Proteomes" id="UP000008467">
    <property type="component" value="Chromosome"/>
</dbReference>
<dbReference type="RefSeq" id="WP_013655260.1">
    <property type="nucleotide sequence ID" value="NC_015275.1"/>
</dbReference>
<dbReference type="HOGENOM" id="CLU_509682_0_0_9"/>